<protein>
    <submittedName>
        <fullName evidence="7">Uncharacterized protein</fullName>
    </submittedName>
</protein>
<dbReference type="Gene3D" id="3.30.160.60">
    <property type="entry name" value="Classic Zinc Finger"/>
    <property type="match status" value="1"/>
</dbReference>
<evidence type="ECO:0000256" key="4">
    <source>
        <dbReference type="PROSITE-ProRule" id="PRU00024"/>
    </source>
</evidence>
<dbReference type="GO" id="GO:0061630">
    <property type="term" value="F:ubiquitin protein ligase activity"/>
    <property type="evidence" value="ECO:0007669"/>
    <property type="project" value="TreeGrafter"/>
</dbReference>
<feature type="domain" description="RING-type" evidence="5">
    <location>
        <begin position="27"/>
        <end position="74"/>
    </location>
</feature>
<dbReference type="EMBL" id="JAIFRP010000026">
    <property type="protein sequence ID" value="KAK2584671.1"/>
    <property type="molecule type" value="Genomic_DNA"/>
</dbReference>
<reference evidence="7" key="1">
    <citation type="submission" date="2021-08" db="EMBL/GenBank/DDBJ databases">
        <authorList>
            <person name="Misof B."/>
            <person name="Oliver O."/>
            <person name="Podsiadlowski L."/>
            <person name="Donath A."/>
            <person name="Peters R."/>
            <person name="Mayer C."/>
            <person name="Rust J."/>
            <person name="Gunkel S."/>
            <person name="Lesny P."/>
            <person name="Martin S."/>
            <person name="Oeyen J.P."/>
            <person name="Petersen M."/>
            <person name="Panagiotis P."/>
            <person name="Wilbrandt J."/>
            <person name="Tanja T."/>
        </authorList>
    </citation>
    <scope>NUCLEOTIDE SEQUENCE</scope>
    <source>
        <strain evidence="7">GBR_01_08_01A</strain>
        <tissue evidence="7">Thorax + abdomen</tissue>
    </source>
</reference>
<proteinExistence type="predicted"/>
<dbReference type="AlphaFoldDB" id="A0AAD9VRX1"/>
<dbReference type="Pfam" id="PF22586">
    <property type="entry name" value="ANCHR-like_BBOX"/>
    <property type="match status" value="1"/>
</dbReference>
<feature type="domain" description="B box-type" evidence="6">
    <location>
        <begin position="126"/>
        <end position="170"/>
    </location>
</feature>
<dbReference type="InterPro" id="IPR001841">
    <property type="entry name" value="Znf_RING"/>
</dbReference>
<dbReference type="SUPFAM" id="SSF57850">
    <property type="entry name" value="RING/U-box"/>
    <property type="match status" value="1"/>
</dbReference>
<keyword evidence="2 4" id="KW-0863">Zinc-finger</keyword>
<gene>
    <name evidence="7" type="ORF">KPH14_007015</name>
</gene>
<evidence type="ECO:0000259" key="6">
    <source>
        <dbReference type="PROSITE" id="PS50119"/>
    </source>
</evidence>
<feature type="domain" description="B box-type" evidence="6">
    <location>
        <begin position="185"/>
        <end position="221"/>
    </location>
</feature>
<comment type="caution">
    <text evidence="7">The sequence shown here is derived from an EMBL/GenBank/DDBJ whole genome shotgun (WGS) entry which is preliminary data.</text>
</comment>
<dbReference type="PROSITE" id="PS50089">
    <property type="entry name" value="ZF_RING_2"/>
    <property type="match status" value="1"/>
</dbReference>
<sequence length="258" mass="29227">MFGFRGTSNRNAPAYNFPKTKLKNVTCVHCKHQFIIRELLHIRGHQVPLLLGCGHSICYGCAKLNPDKPCPLCQVPVQADERSSELYPLHIYALGLAVIANNRPIHGEDPDISFYQTMPSKLRHVQTQGVCYECEIEATLRCPQCNALYCHACYSKIHGRALQKHTKVPLTETVKNVPLAVGTTCSDNCNESLGYFCKDCRICSCSHCMLRLHSKHDHITLPERNAEFIHSFHKTYDKVAEALQRVQQTQKVGNFFIM</sequence>
<evidence type="ECO:0000256" key="1">
    <source>
        <dbReference type="ARBA" id="ARBA00022723"/>
    </source>
</evidence>
<dbReference type="PANTHER" id="PTHR25462:SF306">
    <property type="entry name" value="TRIPARTITE MOTIF CONTAINING 9"/>
    <property type="match status" value="1"/>
</dbReference>
<dbReference type="GO" id="GO:0008270">
    <property type="term" value="F:zinc ion binding"/>
    <property type="evidence" value="ECO:0007669"/>
    <property type="project" value="UniProtKB-KW"/>
</dbReference>
<reference evidence="7" key="2">
    <citation type="journal article" date="2023" name="Commun. Biol.">
        <title>Intrasexual cuticular hydrocarbon dimorphism in a wasp sheds light on hydrocarbon biosynthesis genes in Hymenoptera.</title>
        <authorList>
            <person name="Moris V.C."/>
            <person name="Podsiadlowski L."/>
            <person name="Martin S."/>
            <person name="Oeyen J.P."/>
            <person name="Donath A."/>
            <person name="Petersen M."/>
            <person name="Wilbrandt J."/>
            <person name="Misof B."/>
            <person name="Liedtke D."/>
            <person name="Thamm M."/>
            <person name="Scheiner R."/>
            <person name="Schmitt T."/>
            <person name="Niehuis O."/>
        </authorList>
    </citation>
    <scope>NUCLEOTIDE SEQUENCE</scope>
    <source>
        <strain evidence="7">GBR_01_08_01A</strain>
    </source>
</reference>
<dbReference type="InterPro" id="IPR000315">
    <property type="entry name" value="Znf_B-box"/>
</dbReference>
<keyword evidence="8" id="KW-1185">Reference proteome</keyword>
<dbReference type="PANTHER" id="PTHR25462">
    <property type="entry name" value="BONUS, ISOFORM C-RELATED"/>
    <property type="match status" value="1"/>
</dbReference>
<dbReference type="InterPro" id="IPR047153">
    <property type="entry name" value="TRIM45/56/19-like"/>
</dbReference>
<evidence type="ECO:0000256" key="2">
    <source>
        <dbReference type="ARBA" id="ARBA00022771"/>
    </source>
</evidence>
<dbReference type="SUPFAM" id="SSF57845">
    <property type="entry name" value="B-box zinc-binding domain"/>
    <property type="match status" value="2"/>
</dbReference>
<evidence type="ECO:0000313" key="8">
    <source>
        <dbReference type="Proteomes" id="UP001258017"/>
    </source>
</evidence>
<dbReference type="Proteomes" id="UP001258017">
    <property type="component" value="Unassembled WGS sequence"/>
</dbReference>
<dbReference type="InterPro" id="IPR013083">
    <property type="entry name" value="Znf_RING/FYVE/PHD"/>
</dbReference>
<organism evidence="7 8">
    <name type="scientific">Odynerus spinipes</name>
    <dbReference type="NCBI Taxonomy" id="1348599"/>
    <lineage>
        <taxon>Eukaryota</taxon>
        <taxon>Metazoa</taxon>
        <taxon>Ecdysozoa</taxon>
        <taxon>Arthropoda</taxon>
        <taxon>Hexapoda</taxon>
        <taxon>Insecta</taxon>
        <taxon>Pterygota</taxon>
        <taxon>Neoptera</taxon>
        <taxon>Endopterygota</taxon>
        <taxon>Hymenoptera</taxon>
        <taxon>Apocrita</taxon>
        <taxon>Aculeata</taxon>
        <taxon>Vespoidea</taxon>
        <taxon>Vespidae</taxon>
        <taxon>Eumeninae</taxon>
        <taxon>Odynerus</taxon>
    </lineage>
</organism>
<dbReference type="PROSITE" id="PS50119">
    <property type="entry name" value="ZF_BBOX"/>
    <property type="match status" value="2"/>
</dbReference>
<name>A0AAD9VRX1_9HYME</name>
<evidence type="ECO:0000313" key="7">
    <source>
        <dbReference type="EMBL" id="KAK2584671.1"/>
    </source>
</evidence>
<dbReference type="Gene3D" id="3.30.40.10">
    <property type="entry name" value="Zinc/RING finger domain, C3HC4 (zinc finger)"/>
    <property type="match status" value="1"/>
</dbReference>
<evidence type="ECO:0000256" key="3">
    <source>
        <dbReference type="ARBA" id="ARBA00022833"/>
    </source>
</evidence>
<accession>A0AAD9VRX1</accession>
<dbReference type="PROSITE" id="PS00518">
    <property type="entry name" value="ZF_RING_1"/>
    <property type="match status" value="1"/>
</dbReference>
<keyword evidence="3" id="KW-0862">Zinc</keyword>
<evidence type="ECO:0000259" key="5">
    <source>
        <dbReference type="PROSITE" id="PS50089"/>
    </source>
</evidence>
<keyword evidence="1" id="KW-0479">Metal-binding</keyword>
<dbReference type="InterPro" id="IPR017907">
    <property type="entry name" value="Znf_RING_CS"/>
</dbReference>